<evidence type="ECO:0000256" key="2">
    <source>
        <dbReference type="ARBA" id="ARBA00022448"/>
    </source>
</evidence>
<dbReference type="PANTHER" id="PTHR43335">
    <property type="entry name" value="ABC TRANSPORTER, ATP-BINDING PROTEIN"/>
    <property type="match status" value="1"/>
</dbReference>
<dbReference type="PANTHER" id="PTHR43335:SF4">
    <property type="entry name" value="ABC TRANSPORTER, ATP-BINDING PROTEIN"/>
    <property type="match status" value="1"/>
</dbReference>
<gene>
    <name evidence="6" type="ORF">JK636_15120</name>
</gene>
<name>A0ABS1TCI6_9CLOT</name>
<proteinExistence type="inferred from homology"/>
<dbReference type="GO" id="GO:0005524">
    <property type="term" value="F:ATP binding"/>
    <property type="evidence" value="ECO:0007669"/>
    <property type="project" value="UniProtKB-KW"/>
</dbReference>
<dbReference type="Gene3D" id="3.40.50.300">
    <property type="entry name" value="P-loop containing nucleotide triphosphate hydrolases"/>
    <property type="match status" value="1"/>
</dbReference>
<dbReference type="SUPFAM" id="SSF52540">
    <property type="entry name" value="P-loop containing nucleoside triphosphate hydrolases"/>
    <property type="match status" value="1"/>
</dbReference>
<dbReference type="EMBL" id="JAESWC010000009">
    <property type="protein sequence ID" value="MBL4937083.1"/>
    <property type="molecule type" value="Genomic_DNA"/>
</dbReference>
<dbReference type="InterPro" id="IPR003593">
    <property type="entry name" value="AAA+_ATPase"/>
</dbReference>
<dbReference type="Pfam" id="PF00005">
    <property type="entry name" value="ABC_tran"/>
    <property type="match status" value="1"/>
</dbReference>
<dbReference type="InterPro" id="IPR017871">
    <property type="entry name" value="ABC_transporter-like_CS"/>
</dbReference>
<keyword evidence="2" id="KW-0813">Transport</keyword>
<dbReference type="Proteomes" id="UP000632377">
    <property type="component" value="Unassembled WGS sequence"/>
</dbReference>
<organism evidence="6 7">
    <name type="scientific">Clostridium rhizosphaerae</name>
    <dbReference type="NCBI Taxonomy" id="2803861"/>
    <lineage>
        <taxon>Bacteria</taxon>
        <taxon>Bacillati</taxon>
        <taxon>Bacillota</taxon>
        <taxon>Clostridia</taxon>
        <taxon>Eubacteriales</taxon>
        <taxon>Clostridiaceae</taxon>
        <taxon>Clostridium</taxon>
    </lineage>
</organism>
<comment type="caution">
    <text evidence="6">The sequence shown here is derived from an EMBL/GenBank/DDBJ whole genome shotgun (WGS) entry which is preliminary data.</text>
</comment>
<keyword evidence="7" id="KW-1185">Reference proteome</keyword>
<dbReference type="RefSeq" id="WP_202749835.1">
    <property type="nucleotide sequence ID" value="NZ_JAESWC010000009.1"/>
</dbReference>
<evidence type="ECO:0000256" key="3">
    <source>
        <dbReference type="ARBA" id="ARBA00022741"/>
    </source>
</evidence>
<evidence type="ECO:0000313" key="7">
    <source>
        <dbReference type="Proteomes" id="UP000632377"/>
    </source>
</evidence>
<sequence length="308" mass="34221">MNNVLELNDVHKSFGKIEIIKGISFEVKEGEVYGFLGPNGSGKTTTIRMIVGLIKPNSGNIRINGYDVQKQFVKAVSSVGCIVENPDMYLDFTGRENLNIFAKLYGNVDSKRIDEVVEIIGLKDRIDDKVKKYSLGMKQRLGLGQALLPKPKLLILDEPTNGLDPLGIIDFRNIVKNLAKECNTAVFVSSHILSEIEQLCDKVAFIDNGLIKSIEKINGLSSNSTEKIILKIHEIEKAKQLLGEVSFVKKVEEKEGSLIITADKDCYSMLITILSAKGIQILDINRIHQNLEDRFMEISGGGKHSEFV</sequence>
<dbReference type="InterPro" id="IPR003439">
    <property type="entry name" value="ABC_transporter-like_ATP-bd"/>
</dbReference>
<evidence type="ECO:0000259" key="5">
    <source>
        <dbReference type="PROSITE" id="PS50893"/>
    </source>
</evidence>
<dbReference type="SMART" id="SM00382">
    <property type="entry name" value="AAA"/>
    <property type="match status" value="1"/>
</dbReference>
<comment type="similarity">
    <text evidence="1">Belongs to the ABC transporter superfamily.</text>
</comment>
<evidence type="ECO:0000313" key="6">
    <source>
        <dbReference type="EMBL" id="MBL4937083.1"/>
    </source>
</evidence>
<evidence type="ECO:0000256" key="4">
    <source>
        <dbReference type="ARBA" id="ARBA00022840"/>
    </source>
</evidence>
<accession>A0ABS1TCI6</accession>
<dbReference type="InterPro" id="IPR027417">
    <property type="entry name" value="P-loop_NTPase"/>
</dbReference>
<protein>
    <submittedName>
        <fullName evidence="6">ABC transporter ATP-binding protein</fullName>
    </submittedName>
</protein>
<keyword evidence="3" id="KW-0547">Nucleotide-binding</keyword>
<keyword evidence="4 6" id="KW-0067">ATP-binding</keyword>
<reference evidence="6 7" key="1">
    <citation type="submission" date="2021-01" db="EMBL/GenBank/DDBJ databases">
        <title>Genome public.</title>
        <authorList>
            <person name="Liu C."/>
            <person name="Sun Q."/>
        </authorList>
    </citation>
    <scope>NUCLEOTIDE SEQUENCE [LARGE SCALE GENOMIC DNA]</scope>
    <source>
        <strain evidence="6 7">YIM B02515</strain>
    </source>
</reference>
<feature type="domain" description="ABC transporter" evidence="5">
    <location>
        <begin position="5"/>
        <end position="233"/>
    </location>
</feature>
<dbReference type="PROSITE" id="PS50893">
    <property type="entry name" value="ABC_TRANSPORTER_2"/>
    <property type="match status" value="1"/>
</dbReference>
<dbReference type="PROSITE" id="PS00211">
    <property type="entry name" value="ABC_TRANSPORTER_1"/>
    <property type="match status" value="1"/>
</dbReference>
<evidence type="ECO:0000256" key="1">
    <source>
        <dbReference type="ARBA" id="ARBA00005417"/>
    </source>
</evidence>